<dbReference type="PROSITE" id="PS51375">
    <property type="entry name" value="PPR"/>
    <property type="match status" value="1"/>
</dbReference>
<keyword evidence="5" id="KW-0496">Mitochondrion</keyword>
<evidence type="ECO:0000313" key="9">
    <source>
        <dbReference type="EMBL" id="OAY68463.1"/>
    </source>
</evidence>
<feature type="compositionally biased region" description="Acidic residues" evidence="7">
    <location>
        <begin position="87"/>
        <end position="100"/>
    </location>
</feature>
<evidence type="ECO:0000256" key="4">
    <source>
        <dbReference type="ARBA" id="ARBA00022946"/>
    </source>
</evidence>
<feature type="domain" description="PROP1-like PPR" evidence="8">
    <location>
        <begin position="279"/>
        <end position="442"/>
    </location>
</feature>
<dbReference type="InterPro" id="IPR002885">
    <property type="entry name" value="PPR_rpt"/>
</dbReference>
<evidence type="ECO:0000256" key="1">
    <source>
        <dbReference type="ARBA" id="ARBA00004173"/>
    </source>
</evidence>
<gene>
    <name evidence="9" type="ORF">ACMD2_13165</name>
</gene>
<evidence type="ECO:0000256" key="5">
    <source>
        <dbReference type="ARBA" id="ARBA00023128"/>
    </source>
</evidence>
<evidence type="ECO:0000256" key="7">
    <source>
        <dbReference type="SAM" id="MobiDB-lite"/>
    </source>
</evidence>
<comment type="subcellular location">
    <subcellularLocation>
        <location evidence="1">Mitochondrion</location>
    </subcellularLocation>
</comment>
<dbReference type="PANTHER" id="PTHR45717">
    <property type="entry name" value="OS12G0527900 PROTEIN"/>
    <property type="match status" value="1"/>
</dbReference>
<proteinExistence type="inferred from homology"/>
<evidence type="ECO:0000256" key="3">
    <source>
        <dbReference type="ARBA" id="ARBA00022737"/>
    </source>
</evidence>
<feature type="compositionally biased region" description="Acidic residues" evidence="7">
    <location>
        <begin position="108"/>
        <end position="121"/>
    </location>
</feature>
<evidence type="ECO:0000256" key="2">
    <source>
        <dbReference type="ARBA" id="ARBA00007626"/>
    </source>
</evidence>
<dbReference type="AlphaFoldDB" id="A0A199UUJ9"/>
<feature type="domain" description="PROP1-like PPR" evidence="8">
    <location>
        <begin position="463"/>
        <end position="595"/>
    </location>
</feature>
<dbReference type="GO" id="GO:0003729">
    <property type="term" value="F:mRNA binding"/>
    <property type="evidence" value="ECO:0007669"/>
    <property type="project" value="UniProtKB-ARBA"/>
</dbReference>
<keyword evidence="3" id="KW-0677">Repeat</keyword>
<organism evidence="9 10">
    <name type="scientific">Ananas comosus</name>
    <name type="common">Pineapple</name>
    <name type="synonym">Ananas ananas</name>
    <dbReference type="NCBI Taxonomy" id="4615"/>
    <lineage>
        <taxon>Eukaryota</taxon>
        <taxon>Viridiplantae</taxon>
        <taxon>Streptophyta</taxon>
        <taxon>Embryophyta</taxon>
        <taxon>Tracheophyta</taxon>
        <taxon>Spermatophyta</taxon>
        <taxon>Magnoliopsida</taxon>
        <taxon>Liliopsida</taxon>
        <taxon>Poales</taxon>
        <taxon>Bromeliaceae</taxon>
        <taxon>Bromelioideae</taxon>
        <taxon>Ananas</taxon>
    </lineage>
</organism>
<dbReference type="Pfam" id="PF17177">
    <property type="entry name" value="PPR_long"/>
    <property type="match status" value="2"/>
</dbReference>
<sequence length="643" mass="72371">MWAIRRAAIPVRSHTHQFVVARCCHAIPETPSNDLEQREVRQGKEYGRSHSYYIPKSLLCSSSISPTFLWGRNLSSQACVTSNSKEDDAEEGFSDLDVPPETDNSIDLSEEGNLSEEDSGEAADKSIGLADSESDLKGKKVSSKKVCSTPLFKIIIDASRPAVTGALNKWVEEGNALGRNEVSFTLLTLRKRKKYAKALQAASHEVLPKTAIFFWLFNLSSFSQIIVQFMEWLESTKRLDFAERDYASQLDLIAKVYGINKAEKFIEKIPQSCRGEIIYRTLLANCVGAVNVSKAEEVFNKMRDLGLPISTFACNQLLLLYKRINKKKIADVLLLMEKENVKPSLFTYKLLVDTKGISKDISGMEQIMETMKSDGIEPDFVIQAMVIKHYISAGLKDKAEAALKEMEGGDIKENRASCKALLPLYAALGKADEVERIWKECEASPRIDEFLAVIEAWGKLGLVEKAEEAFEEVLKKWKKLSSMYYTALLKVYANHKLLSKGKDLVKRMSDNGCRIGPTTLDVLVKLYVEAGEVEKADSILQRANQNNQIKPRYNTYITLLENYAKRGDIHNSEKVFNRLRQIAYAGRMKQYQLLLLAYVNAKTPAYGFRERMKADNIFPNKAVAAQLAAVDAFRKTQISELLD</sequence>
<dbReference type="InterPro" id="IPR033443">
    <property type="entry name" value="PROP1-like_PPR_dom"/>
</dbReference>
<name>A0A199UUJ9_ANACO</name>
<dbReference type="STRING" id="4615.A0A199UUJ9"/>
<comment type="similarity">
    <text evidence="2">Belongs to the PPR family. P subfamily.</text>
</comment>
<dbReference type="FunFam" id="1.25.40.10:FF:000744">
    <property type="entry name" value="Pentatricopeptide repeat-containing protein, mitochondrial"/>
    <property type="match status" value="1"/>
</dbReference>
<comment type="caution">
    <text evidence="9">The sequence shown here is derived from an EMBL/GenBank/DDBJ whole genome shotgun (WGS) entry which is preliminary data.</text>
</comment>
<dbReference type="EMBL" id="LSRQ01004910">
    <property type="protein sequence ID" value="OAY68463.1"/>
    <property type="molecule type" value="Genomic_DNA"/>
</dbReference>
<reference evidence="9 10" key="1">
    <citation type="journal article" date="2016" name="DNA Res.">
        <title>The draft genome of MD-2 pineapple using hybrid error correction of long reads.</title>
        <authorList>
            <person name="Redwan R.M."/>
            <person name="Saidin A."/>
            <person name="Kumar S.V."/>
        </authorList>
    </citation>
    <scope>NUCLEOTIDE SEQUENCE [LARGE SCALE GENOMIC DNA]</scope>
    <source>
        <strain evidence="10">cv. MD2</strain>
        <tissue evidence="9">Leaf</tissue>
    </source>
</reference>
<dbReference type="PANTHER" id="PTHR45717:SF15">
    <property type="entry name" value="AGL218WP"/>
    <property type="match status" value="1"/>
</dbReference>
<protein>
    <submittedName>
        <fullName evidence="9">Pentatricopeptide repeat-containing protein, mitochondrial</fullName>
    </submittedName>
</protein>
<dbReference type="Gene3D" id="1.25.40.10">
    <property type="entry name" value="Tetratricopeptide repeat domain"/>
    <property type="match status" value="2"/>
</dbReference>
<keyword evidence="4" id="KW-0809">Transit peptide</keyword>
<dbReference type="GO" id="GO:0005739">
    <property type="term" value="C:mitochondrion"/>
    <property type="evidence" value="ECO:0007669"/>
    <property type="project" value="UniProtKB-SubCell"/>
</dbReference>
<feature type="repeat" description="PPR" evidence="6">
    <location>
        <begin position="481"/>
        <end position="515"/>
    </location>
</feature>
<evidence type="ECO:0000313" key="10">
    <source>
        <dbReference type="Proteomes" id="UP000092600"/>
    </source>
</evidence>
<dbReference type="FunFam" id="1.25.40.10:FF:000394">
    <property type="entry name" value="Pentatricopeptide repeat-containing protein, mitochondrial"/>
    <property type="match status" value="1"/>
</dbReference>
<dbReference type="InterPro" id="IPR011990">
    <property type="entry name" value="TPR-like_helical_dom_sf"/>
</dbReference>
<dbReference type="NCBIfam" id="TIGR00756">
    <property type="entry name" value="PPR"/>
    <property type="match status" value="1"/>
</dbReference>
<dbReference type="Proteomes" id="UP000092600">
    <property type="component" value="Unassembled WGS sequence"/>
</dbReference>
<evidence type="ECO:0000256" key="6">
    <source>
        <dbReference type="PROSITE-ProRule" id="PRU00708"/>
    </source>
</evidence>
<evidence type="ECO:0000259" key="8">
    <source>
        <dbReference type="Pfam" id="PF17177"/>
    </source>
</evidence>
<feature type="region of interest" description="Disordered" evidence="7">
    <location>
        <begin position="81"/>
        <end position="128"/>
    </location>
</feature>
<accession>A0A199UUJ9</accession>